<keyword evidence="3" id="KW-0804">Transcription</keyword>
<dbReference type="InterPro" id="IPR009057">
    <property type="entry name" value="Homeodomain-like_sf"/>
</dbReference>
<keyword evidence="6" id="KW-1185">Reference proteome</keyword>
<dbReference type="PANTHER" id="PTHR46796">
    <property type="entry name" value="HTH-TYPE TRANSCRIPTIONAL ACTIVATOR RHAS-RELATED"/>
    <property type="match status" value="1"/>
</dbReference>
<name>A0A1C4X9B6_9ACTN</name>
<dbReference type="PANTHER" id="PTHR46796:SF6">
    <property type="entry name" value="ARAC SUBFAMILY"/>
    <property type="match status" value="1"/>
</dbReference>
<dbReference type="AlphaFoldDB" id="A0A1C4X9B6"/>
<dbReference type="Proteomes" id="UP000199629">
    <property type="component" value="Unassembled WGS sequence"/>
</dbReference>
<evidence type="ECO:0000313" key="5">
    <source>
        <dbReference type="EMBL" id="SCF05133.1"/>
    </source>
</evidence>
<dbReference type="Gene3D" id="1.10.10.60">
    <property type="entry name" value="Homeodomain-like"/>
    <property type="match status" value="1"/>
</dbReference>
<dbReference type="EMBL" id="FMCS01000005">
    <property type="protein sequence ID" value="SCF05133.1"/>
    <property type="molecule type" value="Genomic_DNA"/>
</dbReference>
<sequence length="346" mass="38636">MDTELKRQVFDTEQVPAAERFGLWLDMLASTPGLMRVRTEHADNFVARSEFLDLGPMQLVRHRYPSLDGVRTRKLIQRTDADYYVLALTLAGTGIADQEGQRGICRPGDFTFYDCARPQELSHHGDDGDQPLRSIVAFIPYEALPLPNRRLAPLFAGRMSGTDGIGALLADYLIRLTNHPEQYHAADAERLGGVGLDLVSTMLGRHLVSEDAVPTEVRRRALLAQVRSHVRQHLGDAALTPQSIADAHHVSVRSLHRLFEAEETTVAAYIRDERLERCRRDLADPALADRPIQLVAGRWGFRDKAHFSRAFRAAYAETPQAYRARHLEAARIVNTAASAVNSGPTY</sequence>
<organism evidence="5 6">
    <name type="scientific">Micromonospora chaiyaphumensis</name>
    <dbReference type="NCBI Taxonomy" id="307119"/>
    <lineage>
        <taxon>Bacteria</taxon>
        <taxon>Bacillati</taxon>
        <taxon>Actinomycetota</taxon>
        <taxon>Actinomycetes</taxon>
        <taxon>Micromonosporales</taxon>
        <taxon>Micromonosporaceae</taxon>
        <taxon>Micromonospora</taxon>
    </lineage>
</organism>
<evidence type="ECO:0000313" key="6">
    <source>
        <dbReference type="Proteomes" id="UP000199629"/>
    </source>
</evidence>
<evidence type="ECO:0000256" key="1">
    <source>
        <dbReference type="ARBA" id="ARBA00023015"/>
    </source>
</evidence>
<dbReference type="Pfam" id="PF14525">
    <property type="entry name" value="AraC_binding_2"/>
    <property type="match status" value="1"/>
</dbReference>
<evidence type="ECO:0000256" key="2">
    <source>
        <dbReference type="ARBA" id="ARBA00023125"/>
    </source>
</evidence>
<feature type="domain" description="HTH araC/xylS-type" evidence="4">
    <location>
        <begin position="224"/>
        <end position="325"/>
    </location>
</feature>
<evidence type="ECO:0000256" key="3">
    <source>
        <dbReference type="ARBA" id="ARBA00023163"/>
    </source>
</evidence>
<dbReference type="GO" id="GO:0043565">
    <property type="term" value="F:sequence-specific DNA binding"/>
    <property type="evidence" value="ECO:0007669"/>
    <property type="project" value="InterPro"/>
</dbReference>
<reference evidence="6" key="1">
    <citation type="submission" date="2016-06" db="EMBL/GenBank/DDBJ databases">
        <authorList>
            <person name="Varghese N."/>
            <person name="Submissions Spin"/>
        </authorList>
    </citation>
    <scope>NUCLEOTIDE SEQUENCE [LARGE SCALE GENOMIC DNA]</scope>
    <source>
        <strain evidence="6">DSM 45246</strain>
    </source>
</reference>
<dbReference type="SUPFAM" id="SSF46689">
    <property type="entry name" value="Homeodomain-like"/>
    <property type="match status" value="1"/>
</dbReference>
<dbReference type="InterPro" id="IPR035418">
    <property type="entry name" value="AraC-bd_2"/>
</dbReference>
<dbReference type="RefSeq" id="WP_091263570.1">
    <property type="nucleotide sequence ID" value="NZ_FMCS01000005.1"/>
</dbReference>
<accession>A0A1C4X9B6</accession>
<evidence type="ECO:0000259" key="4">
    <source>
        <dbReference type="PROSITE" id="PS01124"/>
    </source>
</evidence>
<dbReference type="GO" id="GO:0003700">
    <property type="term" value="F:DNA-binding transcription factor activity"/>
    <property type="evidence" value="ECO:0007669"/>
    <property type="project" value="InterPro"/>
</dbReference>
<dbReference type="SMART" id="SM00342">
    <property type="entry name" value="HTH_ARAC"/>
    <property type="match status" value="1"/>
</dbReference>
<gene>
    <name evidence="5" type="ORF">GA0070214_105267</name>
</gene>
<keyword evidence="1" id="KW-0805">Transcription regulation</keyword>
<keyword evidence="2 5" id="KW-0238">DNA-binding</keyword>
<dbReference type="InterPro" id="IPR018060">
    <property type="entry name" value="HTH_AraC"/>
</dbReference>
<proteinExistence type="predicted"/>
<protein>
    <submittedName>
        <fullName evidence="5">AraC-type DNA-binding protein</fullName>
    </submittedName>
</protein>
<dbReference type="Pfam" id="PF12833">
    <property type="entry name" value="HTH_18"/>
    <property type="match status" value="1"/>
</dbReference>
<dbReference type="InterPro" id="IPR050204">
    <property type="entry name" value="AraC_XylS_family_regulators"/>
</dbReference>
<dbReference type="PROSITE" id="PS01124">
    <property type="entry name" value="HTH_ARAC_FAMILY_2"/>
    <property type="match status" value="1"/>
</dbReference>